<evidence type="ECO:0000256" key="1">
    <source>
        <dbReference type="ARBA" id="ARBA00008416"/>
    </source>
</evidence>
<sequence>MPRRFMQALIRDVAYSGIPSRAKRITQRASSLRCVRASAASTTSAGTIPPMATITRVPHSSLHVSKPTWWLESRFHFCFADYWDPRRERFGVLRVLNDDLVQPRAGFGTHPHRDAEIFSYVVDGQLSHSDSLGNRESLPRGCLQYMSAGSGVSHSEMNEGAHVCRFLQVWISPDRRGHKPQYGSRRFEPAQRHNRLLQLLGGTGPTPAWPGLMQEQQQRQGAAGAAAAAAAAGEELVRLHQDANVVVSESDPGVTFDLSLAAGRQAYITCIEGSLQVNEVPLDTRDGCRVVGRAEGTCPLQLTAGPQGAHFLAIEMALEK</sequence>
<dbReference type="InterPro" id="IPR003829">
    <property type="entry name" value="Pirin_N_dom"/>
</dbReference>
<accession>A0AAD3DPM5</accession>
<protein>
    <recommendedName>
        <fullName evidence="7">Pirin</fullName>
    </recommendedName>
</protein>
<comment type="similarity">
    <text evidence="1 2">Belongs to the pirin family.</text>
</comment>
<dbReference type="CDD" id="cd02910">
    <property type="entry name" value="cupin_Yhhw_N"/>
    <property type="match status" value="1"/>
</dbReference>
<evidence type="ECO:0008006" key="7">
    <source>
        <dbReference type="Google" id="ProtNLM"/>
    </source>
</evidence>
<evidence type="ECO:0000313" key="5">
    <source>
        <dbReference type="EMBL" id="GFR44307.1"/>
    </source>
</evidence>
<evidence type="ECO:0000313" key="6">
    <source>
        <dbReference type="Proteomes" id="UP001054857"/>
    </source>
</evidence>
<dbReference type="InterPro" id="IPR014710">
    <property type="entry name" value="RmlC-like_jellyroll"/>
</dbReference>
<keyword evidence="6" id="KW-1185">Reference proteome</keyword>
<evidence type="ECO:0000259" key="4">
    <source>
        <dbReference type="Pfam" id="PF17954"/>
    </source>
</evidence>
<dbReference type="PANTHER" id="PTHR43212:SF3">
    <property type="entry name" value="QUERCETIN 2,3-DIOXYGENASE"/>
    <property type="match status" value="1"/>
</dbReference>
<feature type="domain" description="Quercetin 2,3-dioxygenase C-terminal cupin" evidence="4">
    <location>
        <begin position="232"/>
        <end position="316"/>
    </location>
</feature>
<organism evidence="5 6">
    <name type="scientific">Astrephomene gubernaculifera</name>
    <dbReference type="NCBI Taxonomy" id="47775"/>
    <lineage>
        <taxon>Eukaryota</taxon>
        <taxon>Viridiplantae</taxon>
        <taxon>Chlorophyta</taxon>
        <taxon>core chlorophytes</taxon>
        <taxon>Chlorophyceae</taxon>
        <taxon>CS clade</taxon>
        <taxon>Chlamydomonadales</taxon>
        <taxon>Astrephomenaceae</taxon>
        <taxon>Astrephomene</taxon>
    </lineage>
</organism>
<gene>
    <name evidence="5" type="ORF">Agub_g5519</name>
</gene>
<feature type="domain" description="Pirin N-terminal" evidence="3">
    <location>
        <begin position="68"/>
        <end position="171"/>
    </location>
</feature>
<dbReference type="EMBL" id="BMAR01000007">
    <property type="protein sequence ID" value="GFR44307.1"/>
    <property type="molecule type" value="Genomic_DNA"/>
</dbReference>
<evidence type="ECO:0000259" key="3">
    <source>
        <dbReference type="Pfam" id="PF02678"/>
    </source>
</evidence>
<proteinExistence type="inferred from homology"/>
<dbReference type="InterPro" id="IPR012093">
    <property type="entry name" value="Pirin"/>
</dbReference>
<name>A0AAD3DPM5_9CHLO</name>
<comment type="caution">
    <text evidence="5">The sequence shown here is derived from an EMBL/GenBank/DDBJ whole genome shotgun (WGS) entry which is preliminary data.</text>
</comment>
<dbReference type="InterPro" id="IPR041602">
    <property type="entry name" value="Quercetinase_C"/>
</dbReference>
<reference evidence="5 6" key="1">
    <citation type="journal article" date="2021" name="Sci. Rep.">
        <title>Genome sequencing of the multicellular alga Astrephomene provides insights into convergent evolution of germ-soma differentiation.</title>
        <authorList>
            <person name="Yamashita S."/>
            <person name="Yamamoto K."/>
            <person name="Matsuzaki R."/>
            <person name="Suzuki S."/>
            <person name="Yamaguchi H."/>
            <person name="Hirooka S."/>
            <person name="Minakuchi Y."/>
            <person name="Miyagishima S."/>
            <person name="Kawachi M."/>
            <person name="Toyoda A."/>
            <person name="Nozaki H."/>
        </authorList>
    </citation>
    <scope>NUCLEOTIDE SEQUENCE [LARGE SCALE GENOMIC DNA]</scope>
    <source>
        <strain evidence="5 6">NIES-4017</strain>
    </source>
</reference>
<dbReference type="PANTHER" id="PTHR43212">
    <property type="entry name" value="QUERCETIN 2,3-DIOXYGENASE"/>
    <property type="match status" value="1"/>
</dbReference>
<dbReference type="SUPFAM" id="SSF51182">
    <property type="entry name" value="RmlC-like cupins"/>
    <property type="match status" value="1"/>
</dbReference>
<dbReference type="Proteomes" id="UP001054857">
    <property type="component" value="Unassembled WGS sequence"/>
</dbReference>
<evidence type="ECO:0000256" key="2">
    <source>
        <dbReference type="RuleBase" id="RU003457"/>
    </source>
</evidence>
<dbReference type="InterPro" id="IPR011051">
    <property type="entry name" value="RmlC_Cupin_sf"/>
</dbReference>
<dbReference type="AlphaFoldDB" id="A0AAD3DPM5"/>
<dbReference type="Gene3D" id="2.60.120.10">
    <property type="entry name" value="Jelly Rolls"/>
    <property type="match status" value="2"/>
</dbReference>
<dbReference type="Pfam" id="PF02678">
    <property type="entry name" value="Pirin"/>
    <property type="match status" value="1"/>
</dbReference>
<dbReference type="Pfam" id="PF17954">
    <property type="entry name" value="Pirin_C_2"/>
    <property type="match status" value="1"/>
</dbReference>